<dbReference type="PANTHER" id="PTHR47515">
    <property type="entry name" value="LOW CALCIUM RESPONSE LOCUS PROTEIN T"/>
    <property type="match status" value="1"/>
</dbReference>
<dbReference type="InterPro" id="IPR001584">
    <property type="entry name" value="Integrase_cat-core"/>
</dbReference>
<proteinExistence type="predicted"/>
<name>A0ABW3MR44_9MICO</name>
<dbReference type="SUPFAM" id="SSF53098">
    <property type="entry name" value="Ribonuclease H-like"/>
    <property type="match status" value="1"/>
</dbReference>
<dbReference type="Pfam" id="PF00665">
    <property type="entry name" value="rve"/>
    <property type="match status" value="1"/>
</dbReference>
<evidence type="ECO:0000256" key="1">
    <source>
        <dbReference type="SAM" id="MobiDB-lite"/>
    </source>
</evidence>
<keyword evidence="4" id="KW-1185">Reference proteome</keyword>
<dbReference type="Gene3D" id="3.30.420.10">
    <property type="entry name" value="Ribonuclease H-like superfamily/Ribonuclease H"/>
    <property type="match status" value="1"/>
</dbReference>
<accession>A0ABW3MR44</accession>
<dbReference type="RefSeq" id="WP_386050247.1">
    <property type="nucleotide sequence ID" value="NZ_JBHTKH010000001.1"/>
</dbReference>
<feature type="compositionally biased region" description="Low complexity" evidence="1">
    <location>
        <begin position="227"/>
        <end position="237"/>
    </location>
</feature>
<dbReference type="PROSITE" id="PS50994">
    <property type="entry name" value="INTEGRASE"/>
    <property type="match status" value="1"/>
</dbReference>
<sequence>MALILQLRTELTGSGHDAGADTIGWHLQHRHQVNVSRATIHRILVRHDAVTPDPRKRPRSSYIRFEADQPNETWQSDFTHYRLADGTDVEIITWLDDHSRYALHVSAHPRITGQTVAATFTSTAASHGHPASTLTDNGMVYTVRFAGGRGGRSRLEAELRRLGITQKNSRPNHPTTCGKVERFQQTLKKWLRAQPVQPHTLTALQALLDTFQQQYNHDRPHRSLPHRATPAAAYAARPKARPGDRSSDTHDRVRTDKVSKTGNVTLRHNGRLHHIGLGRTHAGTYVRLLVHDLQITIIDATTGEVLRQLLLDPSRDYQPTGHRKNQ</sequence>
<organism evidence="3 4">
    <name type="scientific">Terrabacter terrigena</name>
    <dbReference type="NCBI Taxonomy" id="574718"/>
    <lineage>
        <taxon>Bacteria</taxon>
        <taxon>Bacillati</taxon>
        <taxon>Actinomycetota</taxon>
        <taxon>Actinomycetes</taxon>
        <taxon>Micrococcales</taxon>
        <taxon>Intrasporangiaceae</taxon>
        <taxon>Terrabacter</taxon>
    </lineage>
</organism>
<evidence type="ECO:0000313" key="3">
    <source>
        <dbReference type="EMBL" id="MFD1053043.1"/>
    </source>
</evidence>
<gene>
    <name evidence="3" type="ORF">ACFQ2V_01890</name>
</gene>
<dbReference type="PANTHER" id="PTHR47515:SF2">
    <property type="entry name" value="INTEGRASE CORE DOMAIN PROTEIN"/>
    <property type="match status" value="1"/>
</dbReference>
<feature type="region of interest" description="Disordered" evidence="1">
    <location>
        <begin position="218"/>
        <end position="256"/>
    </location>
</feature>
<reference evidence="4" key="1">
    <citation type="journal article" date="2019" name="Int. J. Syst. Evol. Microbiol.">
        <title>The Global Catalogue of Microorganisms (GCM) 10K type strain sequencing project: providing services to taxonomists for standard genome sequencing and annotation.</title>
        <authorList>
            <consortium name="The Broad Institute Genomics Platform"/>
            <consortium name="The Broad Institute Genome Sequencing Center for Infectious Disease"/>
            <person name="Wu L."/>
            <person name="Ma J."/>
        </authorList>
    </citation>
    <scope>NUCLEOTIDE SEQUENCE [LARGE SCALE GENOMIC DNA]</scope>
    <source>
        <strain evidence="4">CCUG 57508</strain>
    </source>
</reference>
<feature type="compositionally biased region" description="Basic and acidic residues" evidence="1">
    <location>
        <begin position="241"/>
        <end position="256"/>
    </location>
</feature>
<protein>
    <submittedName>
        <fullName evidence="3">DDE-type integrase/transposase/recombinase</fullName>
    </submittedName>
</protein>
<dbReference type="InterPro" id="IPR012337">
    <property type="entry name" value="RNaseH-like_sf"/>
</dbReference>
<feature type="domain" description="Integrase catalytic" evidence="2">
    <location>
        <begin position="66"/>
        <end position="238"/>
    </location>
</feature>
<dbReference type="Proteomes" id="UP001597046">
    <property type="component" value="Unassembled WGS sequence"/>
</dbReference>
<evidence type="ECO:0000259" key="2">
    <source>
        <dbReference type="PROSITE" id="PS50994"/>
    </source>
</evidence>
<comment type="caution">
    <text evidence="3">The sequence shown here is derived from an EMBL/GenBank/DDBJ whole genome shotgun (WGS) entry which is preliminary data.</text>
</comment>
<dbReference type="EMBL" id="JBHTKH010000001">
    <property type="protein sequence ID" value="MFD1053043.1"/>
    <property type="molecule type" value="Genomic_DNA"/>
</dbReference>
<dbReference type="InterPro" id="IPR036397">
    <property type="entry name" value="RNaseH_sf"/>
</dbReference>
<evidence type="ECO:0000313" key="4">
    <source>
        <dbReference type="Proteomes" id="UP001597046"/>
    </source>
</evidence>